<dbReference type="AlphaFoldDB" id="A0AAX4NIF8"/>
<dbReference type="PANTHER" id="PTHR43794">
    <property type="entry name" value="AMINOHYDROLASE SSNA-RELATED"/>
    <property type="match status" value="1"/>
</dbReference>
<dbReference type="InterPro" id="IPR006680">
    <property type="entry name" value="Amidohydro-rel"/>
</dbReference>
<organism evidence="2 3">
    <name type="scientific">Oxyplasma meridianum</name>
    <dbReference type="NCBI Taxonomy" id="3073602"/>
    <lineage>
        <taxon>Archaea</taxon>
        <taxon>Methanobacteriati</taxon>
        <taxon>Thermoplasmatota</taxon>
        <taxon>Thermoplasmata</taxon>
        <taxon>Thermoplasmatales</taxon>
        <taxon>Thermoplasmataceae</taxon>
        <taxon>Oxyplasma</taxon>
    </lineage>
</organism>
<dbReference type="InterPro" id="IPR050287">
    <property type="entry name" value="MTA/SAH_deaminase"/>
</dbReference>
<reference evidence="2 3" key="1">
    <citation type="submission" date="2023-09" db="EMBL/GenBank/DDBJ databases">
        <authorList>
            <person name="Golyshina O.V."/>
            <person name="Lunev E.A."/>
            <person name="Bargiela R."/>
            <person name="Gaines M.C."/>
            <person name="Daum B."/>
            <person name="Bale N.J."/>
            <person name="Koenen M."/>
            <person name="Sinninghe Damst J.S."/>
            <person name="Yakimov M."/>
            <person name="Golyshin P.N."/>
        </authorList>
    </citation>
    <scope>NUCLEOTIDE SEQUENCE [LARGE SCALE GENOMIC DNA]</scope>
    <source>
        <strain evidence="2 3">M1</strain>
    </source>
</reference>
<accession>A0AAX4NIF8</accession>
<protein>
    <submittedName>
        <fullName evidence="2">Amidohydrolase family protein</fullName>
    </submittedName>
</protein>
<gene>
    <name evidence="2" type="ORF">OXIME_001429</name>
</gene>
<dbReference type="GO" id="GO:0016787">
    <property type="term" value="F:hydrolase activity"/>
    <property type="evidence" value="ECO:0007669"/>
    <property type="project" value="InterPro"/>
</dbReference>
<dbReference type="Pfam" id="PF01979">
    <property type="entry name" value="Amidohydro_1"/>
    <property type="match status" value="1"/>
</dbReference>
<sequence length="344" mass="38710">MNIRKITEASGHIYRNGRFQEGSISFHNGETVFIPGETGTMNFGTLIPLPVNSHTHIGDSFVRDEPMGDLPEVVGPDGFKVRKFREASEKEIYSGMKGSISFMKQNGTGAFIDFRESGLKGASLIRSIKARGIKKVILGRPENPDEAKKILKFANGINFSAVSDVNYDKISKIAQIAHEYGKIVAIHFSENVHEDIDLIMGIHPDLLIHGIQASDHDLRTIKNSGIPIAVTPRSNYFFGKRPDYSVFIKRSINLMLGTDNAMISEPDIFSEMSFLYRIQRSINRISPEEILKMVIDTPYSFLEKNNVVMDNSRYIYFPGRMVSAYEIVTRFHTLERSIVEIAAI</sequence>
<evidence type="ECO:0000313" key="3">
    <source>
        <dbReference type="Proteomes" id="UP001451606"/>
    </source>
</evidence>
<keyword evidence="3" id="KW-1185">Reference proteome</keyword>
<dbReference type="InterPro" id="IPR032466">
    <property type="entry name" value="Metal_Hydrolase"/>
</dbReference>
<name>A0AAX4NIF8_9ARCH</name>
<dbReference type="KEGG" id="omr:OXIME_001429"/>
<dbReference type="Gene3D" id="3.20.20.140">
    <property type="entry name" value="Metal-dependent hydrolases"/>
    <property type="match status" value="1"/>
</dbReference>
<evidence type="ECO:0000259" key="1">
    <source>
        <dbReference type="Pfam" id="PF01979"/>
    </source>
</evidence>
<feature type="domain" description="Amidohydrolase-related" evidence="1">
    <location>
        <begin position="51"/>
        <end position="293"/>
    </location>
</feature>
<evidence type="ECO:0000313" key="2">
    <source>
        <dbReference type="EMBL" id="WYY00844.1"/>
    </source>
</evidence>
<dbReference type="PANTHER" id="PTHR43794:SF5">
    <property type="entry name" value="CHLOROHYDROLASE FAMILY PROTEIN"/>
    <property type="match status" value="1"/>
</dbReference>
<dbReference type="EMBL" id="CP133772">
    <property type="protein sequence ID" value="WYY00844.1"/>
    <property type="molecule type" value="Genomic_DNA"/>
</dbReference>
<dbReference type="GeneID" id="95968167"/>
<dbReference type="RefSeq" id="WP_393971171.1">
    <property type="nucleotide sequence ID" value="NZ_CP133772.1"/>
</dbReference>
<dbReference type="Proteomes" id="UP001451606">
    <property type="component" value="Chromosome"/>
</dbReference>
<proteinExistence type="predicted"/>
<dbReference type="SUPFAM" id="SSF51556">
    <property type="entry name" value="Metallo-dependent hydrolases"/>
    <property type="match status" value="1"/>
</dbReference>